<evidence type="ECO:0000256" key="1">
    <source>
        <dbReference type="SAM" id="MobiDB-lite"/>
    </source>
</evidence>
<dbReference type="Proteomes" id="UP000789570">
    <property type="component" value="Unassembled WGS sequence"/>
</dbReference>
<name>A0A9N9HZJ3_9GLOM</name>
<gene>
    <name evidence="2" type="ORF">FCALED_LOCUS14014</name>
</gene>
<dbReference type="OrthoDB" id="2445623at2759"/>
<dbReference type="EMBL" id="CAJVPQ010009127">
    <property type="protein sequence ID" value="CAG8712855.1"/>
    <property type="molecule type" value="Genomic_DNA"/>
</dbReference>
<organism evidence="2 3">
    <name type="scientific">Funneliformis caledonium</name>
    <dbReference type="NCBI Taxonomy" id="1117310"/>
    <lineage>
        <taxon>Eukaryota</taxon>
        <taxon>Fungi</taxon>
        <taxon>Fungi incertae sedis</taxon>
        <taxon>Mucoromycota</taxon>
        <taxon>Glomeromycotina</taxon>
        <taxon>Glomeromycetes</taxon>
        <taxon>Glomerales</taxon>
        <taxon>Glomeraceae</taxon>
        <taxon>Funneliformis</taxon>
    </lineage>
</organism>
<evidence type="ECO:0000313" key="3">
    <source>
        <dbReference type="Proteomes" id="UP000789570"/>
    </source>
</evidence>
<sequence>MTTAQSAQLLAFYHVTAIEDWTCYNVTNYYNAKMEQKERKKILDRIKKDLQTVEESNLFDVLRKRKAREILDDWKCSTLSASWDYSSEGMTSNSDELFVRRLAQAGLFVCSDWVSSRSLENGSDNAFVNVGHLHVNQLNQLATGSCATLHDNRCMKHHRDSNNEEEIPSTEEVTAPSKKIKTTIEDGERRTPSERIVEDKPSGSAEEVSPDKEGVESDNVEFTDSSLSNESKKSSKMILSWKHVAEKIIIDRSSDHDWIMNGYNISEDF</sequence>
<dbReference type="AlphaFoldDB" id="A0A9N9HZJ3"/>
<feature type="region of interest" description="Disordered" evidence="1">
    <location>
        <begin position="157"/>
        <end position="235"/>
    </location>
</feature>
<protein>
    <submittedName>
        <fullName evidence="2">17524_t:CDS:1</fullName>
    </submittedName>
</protein>
<reference evidence="2" key="1">
    <citation type="submission" date="2021-06" db="EMBL/GenBank/DDBJ databases">
        <authorList>
            <person name="Kallberg Y."/>
            <person name="Tangrot J."/>
            <person name="Rosling A."/>
        </authorList>
    </citation>
    <scope>NUCLEOTIDE SEQUENCE</scope>
    <source>
        <strain evidence="2">UK204</strain>
    </source>
</reference>
<keyword evidence="3" id="KW-1185">Reference proteome</keyword>
<feature type="compositionally biased region" description="Basic and acidic residues" evidence="1">
    <location>
        <begin position="182"/>
        <end position="201"/>
    </location>
</feature>
<comment type="caution">
    <text evidence="2">The sequence shown here is derived from an EMBL/GenBank/DDBJ whole genome shotgun (WGS) entry which is preliminary data.</text>
</comment>
<accession>A0A9N9HZJ3</accession>
<feature type="non-terminal residue" evidence="2">
    <location>
        <position position="1"/>
    </location>
</feature>
<evidence type="ECO:0000313" key="2">
    <source>
        <dbReference type="EMBL" id="CAG8712855.1"/>
    </source>
</evidence>
<proteinExistence type="predicted"/>